<organism evidence="4">
    <name type="scientific">uncultured prokaryote AT3</name>
    <dbReference type="NCBI Taxonomy" id="672202"/>
    <lineage>
        <taxon>unclassified sequences</taxon>
        <taxon>environmental samples</taxon>
    </lineage>
</organism>
<dbReference type="EMBL" id="GQ869381">
    <property type="protein sequence ID" value="ACX33901.1"/>
    <property type="molecule type" value="Genomic_DNA"/>
</dbReference>
<evidence type="ECO:0000256" key="2">
    <source>
        <dbReference type="ARBA" id="ARBA00023008"/>
    </source>
</evidence>
<dbReference type="Gene3D" id="3.40.30.10">
    <property type="entry name" value="Glutaredoxin"/>
    <property type="match status" value="1"/>
</dbReference>
<evidence type="ECO:0000313" key="4">
    <source>
        <dbReference type="EMBL" id="ACX33901.1"/>
    </source>
</evidence>
<accession>D3W8F2</accession>
<dbReference type="PANTHER" id="PTHR12151:SF25">
    <property type="entry name" value="LINALOOL DEHYDRATASE_ISOMERASE DOMAIN-CONTAINING PROTEIN"/>
    <property type="match status" value="1"/>
</dbReference>
<dbReference type="CDD" id="cd02968">
    <property type="entry name" value="SCO"/>
    <property type="match status" value="1"/>
</dbReference>
<comment type="similarity">
    <text evidence="1">Belongs to the SCO1/2 family.</text>
</comment>
<evidence type="ECO:0000256" key="1">
    <source>
        <dbReference type="ARBA" id="ARBA00010996"/>
    </source>
</evidence>
<dbReference type="InterPro" id="IPR013766">
    <property type="entry name" value="Thioredoxin_domain"/>
</dbReference>
<dbReference type="PROSITE" id="PS51352">
    <property type="entry name" value="THIOREDOXIN_2"/>
    <property type="match status" value="1"/>
</dbReference>
<name>D3W8F2_9ZZZZ</name>
<evidence type="ECO:0000259" key="3">
    <source>
        <dbReference type="PROSITE" id="PS51352"/>
    </source>
</evidence>
<dbReference type="InterPro" id="IPR036249">
    <property type="entry name" value="Thioredoxin-like_sf"/>
</dbReference>
<protein>
    <submittedName>
        <fullName evidence="4">Putative electron transport protein SCO1/SenC</fullName>
    </submittedName>
</protein>
<dbReference type="InterPro" id="IPR003782">
    <property type="entry name" value="SCO1/SenC"/>
</dbReference>
<dbReference type="Pfam" id="PF02630">
    <property type="entry name" value="SCO1-SenC"/>
    <property type="match status" value="1"/>
</dbReference>
<proteinExistence type="inferred from homology"/>
<dbReference type="AlphaFoldDB" id="D3W8F2"/>
<dbReference type="FunFam" id="3.40.30.10:FF:000013">
    <property type="entry name" value="Blast:Protein SCO1 homolog, mitochondrial"/>
    <property type="match status" value="1"/>
</dbReference>
<reference evidence="4" key="1">
    <citation type="journal article" date="2010" name="Appl. Environ. Microbiol.">
        <title>Expanding small-molecule functional metagenomics through parallel screening of broad-host-range cosmid environmental DNA libraries in diverse proteobacteria.</title>
        <authorList>
            <person name="Craig J.W."/>
            <person name="Chang F.Y."/>
            <person name="Kim J.H."/>
            <person name="Obiajulu S.C."/>
            <person name="Brady S.F."/>
        </authorList>
    </citation>
    <scope>NUCLEOTIDE SEQUENCE</scope>
</reference>
<feature type="domain" description="Thioredoxin" evidence="3">
    <location>
        <begin position="26"/>
        <end position="191"/>
    </location>
</feature>
<sequence>MLALCLVSGIAIGVEKVVPAFHGQDVTGADYGRDFRLQDASGQWRTPKDYRGKLVLMFFGFTQCPDVCPTELQSMARLMDALGKDAARIQVLFVTLDPARDTAAMIQSYVSAFNPGFVGLRGDEAATATVAKEFKVYYRKVPGSAPGRYSLDHSAFIYVLDGNGVLRLRITPDLGIEAMKSDLLRLLVAAK</sequence>
<keyword evidence="2" id="KW-0186">Copper</keyword>
<dbReference type="PANTHER" id="PTHR12151">
    <property type="entry name" value="ELECTRON TRANSPORT PROTIN SCO1/SENC FAMILY MEMBER"/>
    <property type="match status" value="1"/>
</dbReference>
<dbReference type="SUPFAM" id="SSF52833">
    <property type="entry name" value="Thioredoxin-like"/>
    <property type="match status" value="1"/>
</dbReference>